<dbReference type="Proteomes" id="UP001240697">
    <property type="component" value="Chromosome"/>
</dbReference>
<dbReference type="GO" id="GO:0016787">
    <property type="term" value="F:hydrolase activity"/>
    <property type="evidence" value="ECO:0007669"/>
    <property type="project" value="UniProtKB-KW"/>
</dbReference>
<evidence type="ECO:0000313" key="6">
    <source>
        <dbReference type="Proteomes" id="UP001240697"/>
    </source>
</evidence>
<proteinExistence type="inferred from homology"/>
<evidence type="ECO:0000313" key="5">
    <source>
        <dbReference type="EMBL" id="WHS63447.1"/>
    </source>
</evidence>
<keyword evidence="5" id="KW-0378">Hydrolase</keyword>
<dbReference type="PRINTS" id="PR00864">
    <property type="entry name" value="PREPILNPTASE"/>
</dbReference>
<sequence length="236" mass="24702">MTPFIAAILGGILCALIAAAFLTPLTFRIPLGISRQWAREVDEYAELELSGDNLAAAPLTRTQSVLLILASALLGCATVATKGLQAEGMALAFYFLSLLLLVAINMKALLLPDIVVLPVLWAGLLYHAQAGSAAEHIYGAAAAYLAPFLLTTALQRFTGKGLIGHGDLKTMAMAGAWFGLASLPLFFMGFVAGFALWIVLLLIRGQRTQGPICSGPAHLAGGLTAAFCSMPVAPFT</sequence>
<organism evidence="5 6">
    <name type="scientific">Comamonas resistens</name>
    <dbReference type="NCBI Taxonomy" id="3046670"/>
    <lineage>
        <taxon>Bacteria</taxon>
        <taxon>Pseudomonadati</taxon>
        <taxon>Pseudomonadota</taxon>
        <taxon>Betaproteobacteria</taxon>
        <taxon>Burkholderiales</taxon>
        <taxon>Comamonadaceae</taxon>
        <taxon>Comamonas</taxon>
    </lineage>
</organism>
<feature type="domain" description="Prepilin type IV endopeptidase peptidase" evidence="4">
    <location>
        <begin position="93"/>
        <end position="196"/>
    </location>
</feature>
<dbReference type="Pfam" id="PF01478">
    <property type="entry name" value="Peptidase_A24"/>
    <property type="match status" value="1"/>
</dbReference>
<evidence type="ECO:0000256" key="2">
    <source>
        <dbReference type="RuleBase" id="RU003793"/>
    </source>
</evidence>
<dbReference type="EMBL" id="CP125947">
    <property type="protein sequence ID" value="WHS63447.1"/>
    <property type="molecule type" value="Genomic_DNA"/>
</dbReference>
<evidence type="ECO:0000256" key="1">
    <source>
        <dbReference type="ARBA" id="ARBA00005801"/>
    </source>
</evidence>
<dbReference type="Gene3D" id="1.20.120.1220">
    <property type="match status" value="1"/>
</dbReference>
<dbReference type="InterPro" id="IPR050882">
    <property type="entry name" value="Prepilin_peptidase/N-MTase"/>
</dbReference>
<dbReference type="PANTHER" id="PTHR30487">
    <property type="entry name" value="TYPE 4 PREPILIN-LIKE PROTEINS LEADER PEPTIDE-PROCESSING ENZYME"/>
    <property type="match status" value="1"/>
</dbReference>
<dbReference type="EC" id="3.4.23.-" evidence="5"/>
<dbReference type="InterPro" id="IPR000045">
    <property type="entry name" value="Prepilin_IV_endopep_pep"/>
</dbReference>
<feature type="transmembrane region" description="Helical" evidence="3">
    <location>
        <begin position="177"/>
        <end position="203"/>
    </location>
</feature>
<dbReference type="RefSeq" id="WP_283484601.1">
    <property type="nucleotide sequence ID" value="NZ_CP125947.1"/>
</dbReference>
<evidence type="ECO:0000256" key="3">
    <source>
        <dbReference type="SAM" id="Phobius"/>
    </source>
</evidence>
<keyword evidence="3" id="KW-1133">Transmembrane helix</keyword>
<feature type="transmembrane region" description="Helical" evidence="3">
    <location>
        <begin position="88"/>
        <end position="104"/>
    </location>
</feature>
<protein>
    <submittedName>
        <fullName evidence="5">A24 family peptidase</fullName>
        <ecNumber evidence="5">3.4.23.-</ecNumber>
    </submittedName>
</protein>
<feature type="transmembrane region" description="Helical" evidence="3">
    <location>
        <begin position="64"/>
        <end position="81"/>
    </location>
</feature>
<keyword evidence="3" id="KW-0472">Membrane</keyword>
<name>A0ABY8SK14_9BURK</name>
<accession>A0ABY8SK14</accession>
<keyword evidence="6" id="KW-1185">Reference proteome</keyword>
<keyword evidence="3" id="KW-0812">Transmembrane</keyword>
<feature type="transmembrane region" description="Helical" evidence="3">
    <location>
        <begin position="137"/>
        <end position="157"/>
    </location>
</feature>
<dbReference type="InterPro" id="IPR014032">
    <property type="entry name" value="Peptidase_A24A_bac"/>
</dbReference>
<gene>
    <name evidence="5" type="ORF">QMY55_12860</name>
</gene>
<dbReference type="PANTHER" id="PTHR30487:SF0">
    <property type="entry name" value="PREPILIN LEADER PEPTIDASE_N-METHYLTRANSFERASE-RELATED"/>
    <property type="match status" value="1"/>
</dbReference>
<comment type="similarity">
    <text evidence="1 2">Belongs to the peptidase A24 family.</text>
</comment>
<reference evidence="5 6" key="1">
    <citation type="submission" date="2023-05" db="EMBL/GenBank/DDBJ databases">
        <authorList>
            <person name="Yin Y."/>
            <person name="Lu Z."/>
        </authorList>
    </citation>
    <scope>NUCLEOTIDE SEQUENCE [LARGE SCALE GENOMIC DNA]</scope>
    <source>
        <strain evidence="5 6">ZM22</strain>
    </source>
</reference>
<evidence type="ECO:0000259" key="4">
    <source>
        <dbReference type="Pfam" id="PF01478"/>
    </source>
</evidence>